<dbReference type="KEGG" id="dto:TOL2_C33980"/>
<dbReference type="GO" id="GO:0005886">
    <property type="term" value="C:plasma membrane"/>
    <property type="evidence" value="ECO:0007669"/>
    <property type="project" value="UniProtKB-SubCell"/>
</dbReference>
<dbReference type="CDD" id="cd06550">
    <property type="entry name" value="TM_ABC_iron-siderophores_like"/>
    <property type="match status" value="1"/>
</dbReference>
<evidence type="ECO:0000256" key="5">
    <source>
        <dbReference type="ARBA" id="ARBA00022692"/>
    </source>
</evidence>
<dbReference type="HOGENOM" id="CLU_013016_0_2_7"/>
<feature type="transmembrane region" description="Helical" evidence="8">
    <location>
        <begin position="126"/>
        <end position="144"/>
    </location>
</feature>
<dbReference type="FunFam" id="1.10.3470.10:FF:000001">
    <property type="entry name" value="Vitamin B12 ABC transporter permease BtuC"/>
    <property type="match status" value="1"/>
</dbReference>
<feature type="transmembrane region" description="Helical" evidence="8">
    <location>
        <begin position="68"/>
        <end position="85"/>
    </location>
</feature>
<reference evidence="9 10" key="1">
    <citation type="journal article" date="2013" name="Environ. Microbiol.">
        <title>Complete genome, catabolic sub-proteomes and key-metabolites of Desulfobacula toluolica Tol2, a marine, aromatic compound-degrading, sulfate-reducing bacterium.</title>
        <authorList>
            <person name="Wohlbrand L."/>
            <person name="Jacob J.H."/>
            <person name="Kube M."/>
            <person name="Mussmann M."/>
            <person name="Jarling R."/>
            <person name="Beck A."/>
            <person name="Amann R."/>
            <person name="Wilkes H."/>
            <person name="Reinhardt R."/>
            <person name="Rabus R."/>
        </authorList>
    </citation>
    <scope>NUCLEOTIDE SEQUENCE [LARGE SCALE GENOMIC DNA]</scope>
    <source>
        <strain evidence="10">DSM 7467 / Tol2</strain>
    </source>
</reference>
<comment type="subcellular location">
    <subcellularLocation>
        <location evidence="1">Cell membrane</location>
        <topology evidence="1">Multi-pass membrane protein</topology>
    </subcellularLocation>
</comment>
<feature type="transmembrane region" description="Helical" evidence="8">
    <location>
        <begin position="311"/>
        <end position="329"/>
    </location>
</feature>
<dbReference type="InterPro" id="IPR037294">
    <property type="entry name" value="ABC_BtuC-like"/>
</dbReference>
<feature type="transmembrane region" description="Helical" evidence="8">
    <location>
        <begin position="242"/>
        <end position="269"/>
    </location>
</feature>
<evidence type="ECO:0000256" key="8">
    <source>
        <dbReference type="SAM" id="Phobius"/>
    </source>
</evidence>
<proteinExistence type="inferred from homology"/>
<feature type="transmembrane region" description="Helical" evidence="8">
    <location>
        <begin position="151"/>
        <end position="173"/>
    </location>
</feature>
<dbReference type="GO" id="GO:0022857">
    <property type="term" value="F:transmembrane transporter activity"/>
    <property type="evidence" value="ECO:0007669"/>
    <property type="project" value="InterPro"/>
</dbReference>
<gene>
    <name evidence="9" type="ordered locus">TOL2_C33980</name>
</gene>
<feature type="transmembrane region" description="Helical" evidence="8">
    <location>
        <begin position="281"/>
        <end position="299"/>
    </location>
</feature>
<dbReference type="RefSeq" id="WP_014958744.1">
    <property type="nucleotide sequence ID" value="NC_018645.1"/>
</dbReference>
<keyword evidence="5 8" id="KW-0812">Transmembrane</keyword>
<sequence>MKSTFLIPALLVLLCLTAVVSLCLGRYPVAPGQMISFLSNGIFGSLLPEERGFAVIQNIVVDIRLPRIMAAILIGSALSVSGVAFQSMFINPLVSPGLLGVLAGASFGAALGMILSVSWIAVQAGAFIFGFVAVLTAICIAGFYKGDRLLMLILGGIISGAMFTALLSVIKYLADPYDMLPAIVYWLMGGLSMADAKTVWTLSFPIAGGIVMLIFLSGQMNVLSMGDEEARSMGVNVGRIRFLLIFFATLISALTVAIGGIIGWVGLVIPHIARMIVGSDNRILLPAAAIIGATYLLVVDNISRLAFSVEIPLGILTALAGIPFFTIVLRKSGKGWN</sequence>
<keyword evidence="3" id="KW-0813">Transport</keyword>
<dbReference type="OrthoDB" id="9782305at2"/>
<keyword evidence="7 8" id="KW-0472">Membrane</keyword>
<dbReference type="PATRIC" id="fig|651182.5.peg.4008"/>
<dbReference type="EMBL" id="FO203503">
    <property type="protein sequence ID" value="CCK81555.1"/>
    <property type="molecule type" value="Genomic_DNA"/>
</dbReference>
<keyword evidence="4" id="KW-1003">Cell membrane</keyword>
<dbReference type="Pfam" id="PF01032">
    <property type="entry name" value="FecCD"/>
    <property type="match status" value="1"/>
</dbReference>
<dbReference type="SUPFAM" id="SSF81345">
    <property type="entry name" value="ABC transporter involved in vitamin B12 uptake, BtuC"/>
    <property type="match status" value="1"/>
</dbReference>
<evidence type="ECO:0000313" key="9">
    <source>
        <dbReference type="EMBL" id="CCK81555.1"/>
    </source>
</evidence>
<protein>
    <submittedName>
        <fullName evidence="9">Iron(III) dicitrate ABC transporter, permease protein</fullName>
    </submittedName>
</protein>
<evidence type="ECO:0000256" key="1">
    <source>
        <dbReference type="ARBA" id="ARBA00004651"/>
    </source>
</evidence>
<dbReference type="GO" id="GO:0033214">
    <property type="term" value="P:siderophore-iron import into cell"/>
    <property type="evidence" value="ECO:0007669"/>
    <property type="project" value="TreeGrafter"/>
</dbReference>
<dbReference type="PANTHER" id="PTHR30472">
    <property type="entry name" value="FERRIC ENTEROBACTIN TRANSPORT SYSTEM PERMEASE PROTEIN"/>
    <property type="match status" value="1"/>
</dbReference>
<name>K0NLE5_DESTT</name>
<evidence type="ECO:0000313" key="10">
    <source>
        <dbReference type="Proteomes" id="UP000007347"/>
    </source>
</evidence>
<dbReference type="Gene3D" id="1.10.3470.10">
    <property type="entry name" value="ABC transporter involved in vitamin B12 uptake, BtuC"/>
    <property type="match status" value="1"/>
</dbReference>
<evidence type="ECO:0000256" key="2">
    <source>
        <dbReference type="ARBA" id="ARBA00007935"/>
    </source>
</evidence>
<keyword evidence="10" id="KW-1185">Reference proteome</keyword>
<feature type="transmembrane region" description="Helical" evidence="8">
    <location>
        <begin position="97"/>
        <end position="120"/>
    </location>
</feature>
<organism evidence="9 10">
    <name type="scientific">Desulfobacula toluolica (strain DSM 7467 / Tol2)</name>
    <dbReference type="NCBI Taxonomy" id="651182"/>
    <lineage>
        <taxon>Bacteria</taxon>
        <taxon>Pseudomonadati</taxon>
        <taxon>Thermodesulfobacteriota</taxon>
        <taxon>Desulfobacteria</taxon>
        <taxon>Desulfobacterales</taxon>
        <taxon>Desulfobacteraceae</taxon>
        <taxon>Desulfobacula</taxon>
    </lineage>
</organism>
<dbReference type="AlphaFoldDB" id="K0NLE5"/>
<dbReference type="STRING" id="651182.TOL2_C33980"/>
<dbReference type="PANTHER" id="PTHR30472:SF70">
    <property type="entry name" value="MOLYBDATE IMPORT SYSTEM PERMEASE PROTEIN MOLB"/>
    <property type="match status" value="1"/>
</dbReference>
<dbReference type="InterPro" id="IPR000522">
    <property type="entry name" value="ABC_transptr_permease_BtuC"/>
</dbReference>
<feature type="transmembrane region" description="Helical" evidence="8">
    <location>
        <begin position="203"/>
        <end position="222"/>
    </location>
</feature>
<evidence type="ECO:0000256" key="4">
    <source>
        <dbReference type="ARBA" id="ARBA00022475"/>
    </source>
</evidence>
<evidence type="ECO:0000256" key="7">
    <source>
        <dbReference type="ARBA" id="ARBA00023136"/>
    </source>
</evidence>
<comment type="similarity">
    <text evidence="2">Belongs to the binding-protein-dependent transport system permease family. FecCD subfamily.</text>
</comment>
<evidence type="ECO:0000256" key="6">
    <source>
        <dbReference type="ARBA" id="ARBA00022989"/>
    </source>
</evidence>
<evidence type="ECO:0000256" key="3">
    <source>
        <dbReference type="ARBA" id="ARBA00022448"/>
    </source>
</evidence>
<keyword evidence="6 8" id="KW-1133">Transmembrane helix</keyword>
<accession>K0NLE5</accession>
<dbReference type="Proteomes" id="UP000007347">
    <property type="component" value="Chromosome"/>
</dbReference>